<name>A0A8J3R0D0_9ACTN</name>
<dbReference type="RefSeq" id="WP_203924099.1">
    <property type="nucleotide sequence ID" value="NZ_BONZ01000103.1"/>
</dbReference>
<dbReference type="InterPro" id="IPR020323">
    <property type="entry name" value="DUF2716"/>
</dbReference>
<protein>
    <recommendedName>
        <fullName evidence="3">DUF2716 domain-containing protein</fullName>
    </recommendedName>
</protein>
<evidence type="ECO:0000313" key="2">
    <source>
        <dbReference type="Proteomes" id="UP000642748"/>
    </source>
</evidence>
<organism evidence="1 2">
    <name type="scientific">Rugosimonospora africana</name>
    <dbReference type="NCBI Taxonomy" id="556532"/>
    <lineage>
        <taxon>Bacteria</taxon>
        <taxon>Bacillati</taxon>
        <taxon>Actinomycetota</taxon>
        <taxon>Actinomycetes</taxon>
        <taxon>Micromonosporales</taxon>
        <taxon>Micromonosporaceae</taxon>
        <taxon>Rugosimonospora</taxon>
    </lineage>
</organism>
<keyword evidence="2" id="KW-1185">Reference proteome</keyword>
<gene>
    <name evidence="1" type="ORF">Raf01_88460</name>
</gene>
<proteinExistence type="predicted"/>
<evidence type="ECO:0008006" key="3">
    <source>
        <dbReference type="Google" id="ProtNLM"/>
    </source>
</evidence>
<evidence type="ECO:0000313" key="1">
    <source>
        <dbReference type="EMBL" id="GIH20674.1"/>
    </source>
</evidence>
<dbReference type="EMBL" id="BONZ01000103">
    <property type="protein sequence ID" value="GIH20674.1"/>
    <property type="molecule type" value="Genomic_DNA"/>
</dbReference>
<reference evidence="1" key="1">
    <citation type="submission" date="2021-01" db="EMBL/GenBank/DDBJ databases">
        <title>Whole genome shotgun sequence of Rugosimonospora africana NBRC 104875.</title>
        <authorList>
            <person name="Komaki H."/>
            <person name="Tamura T."/>
        </authorList>
    </citation>
    <scope>NUCLEOTIDE SEQUENCE</scope>
    <source>
        <strain evidence="1">NBRC 104875</strain>
    </source>
</reference>
<dbReference type="AlphaFoldDB" id="A0A8J3R0D0"/>
<sequence length="166" mass="19103">MTEAAWETIPGERYEDFWALFDARYRFRPRTRENGTGIDEPPGSVTIDLSPIFAGQRSQFAAGEDALNALALLAMTEVFSADQRLLVLDWQHPSHWFWPHRQALHPKQEWPVEVFPNGDYYIFLTEDMTVGTFGHPWRQTLCIFGTALVESLVPKLAAWLPVKRRA</sequence>
<accession>A0A8J3R0D0</accession>
<comment type="caution">
    <text evidence="1">The sequence shown here is derived from an EMBL/GenBank/DDBJ whole genome shotgun (WGS) entry which is preliminary data.</text>
</comment>
<dbReference type="Proteomes" id="UP000642748">
    <property type="component" value="Unassembled WGS sequence"/>
</dbReference>
<dbReference type="Pfam" id="PF10898">
    <property type="entry name" value="DUF2716"/>
    <property type="match status" value="1"/>
</dbReference>